<dbReference type="PANTHER" id="PTHR47505:SF1">
    <property type="entry name" value="DNA UTILIZATION PROTEIN YHGH"/>
    <property type="match status" value="1"/>
</dbReference>
<feature type="region of interest" description="Disordered" evidence="1">
    <location>
        <begin position="218"/>
        <end position="240"/>
    </location>
</feature>
<gene>
    <name evidence="2" type="ORF">Acor_48900</name>
</gene>
<dbReference type="EMBL" id="BLAD01000062">
    <property type="protein sequence ID" value="GES02824.1"/>
    <property type="molecule type" value="Genomic_DNA"/>
</dbReference>
<accession>A0A5M3W266</accession>
<evidence type="ECO:0000256" key="1">
    <source>
        <dbReference type="SAM" id="MobiDB-lite"/>
    </source>
</evidence>
<dbReference type="AlphaFoldDB" id="A0A5M3W266"/>
<protein>
    <recommendedName>
        <fullName evidence="4">Phosphoribosyltransferase domain-containing protein</fullName>
    </recommendedName>
</protein>
<dbReference type="Proteomes" id="UP000334990">
    <property type="component" value="Unassembled WGS sequence"/>
</dbReference>
<organism evidence="2 3">
    <name type="scientific">Acrocarpospora corrugata</name>
    <dbReference type="NCBI Taxonomy" id="35763"/>
    <lineage>
        <taxon>Bacteria</taxon>
        <taxon>Bacillati</taxon>
        <taxon>Actinomycetota</taxon>
        <taxon>Actinomycetes</taxon>
        <taxon>Streptosporangiales</taxon>
        <taxon>Streptosporangiaceae</taxon>
        <taxon>Acrocarpospora</taxon>
    </lineage>
</organism>
<dbReference type="OrthoDB" id="5244859at2"/>
<dbReference type="RefSeq" id="WP_155339037.1">
    <property type="nucleotide sequence ID" value="NZ_BAAABN010000025.1"/>
</dbReference>
<dbReference type="InterPro" id="IPR029057">
    <property type="entry name" value="PRTase-like"/>
</dbReference>
<dbReference type="PANTHER" id="PTHR47505">
    <property type="entry name" value="DNA UTILIZATION PROTEIN YHGH"/>
    <property type="match status" value="1"/>
</dbReference>
<feature type="compositionally biased region" description="Basic and acidic residues" evidence="1">
    <location>
        <begin position="228"/>
        <end position="240"/>
    </location>
</feature>
<evidence type="ECO:0000313" key="3">
    <source>
        <dbReference type="Proteomes" id="UP000334990"/>
    </source>
</evidence>
<evidence type="ECO:0000313" key="2">
    <source>
        <dbReference type="EMBL" id="GES02824.1"/>
    </source>
</evidence>
<name>A0A5M3W266_9ACTN</name>
<dbReference type="Gene3D" id="3.40.50.2020">
    <property type="match status" value="1"/>
</dbReference>
<proteinExistence type="predicted"/>
<comment type="caution">
    <text evidence="2">The sequence shown here is derived from an EMBL/GenBank/DDBJ whole genome shotgun (WGS) entry which is preliminary data.</text>
</comment>
<sequence>MLAALLDLILPARCAGCGVPGEPVCPVCTALMCAEPRPRPPENPPPGLPECWAAAEYAGAVRRVLLAHKERGRVTLAPALGAALAGTLAVAMGRSRREAQLVPVPSARAATRRRGHDPVRWMAALAVPELRAAGWPVTLAPVLRPRRRVADQAGLSAPERAANLAGGFVARPGPTGPPGRPLAVLIDDVVTTGATLAAAAAALRAAGLETPLAVTVAATRKRATATRHARDDRNLGRDRR</sequence>
<evidence type="ECO:0008006" key="4">
    <source>
        <dbReference type="Google" id="ProtNLM"/>
    </source>
</evidence>
<dbReference type="SUPFAM" id="SSF53271">
    <property type="entry name" value="PRTase-like"/>
    <property type="match status" value="1"/>
</dbReference>
<keyword evidence="3" id="KW-1185">Reference proteome</keyword>
<dbReference type="InterPro" id="IPR051910">
    <property type="entry name" value="ComF/GntX_DNA_util-trans"/>
</dbReference>
<reference evidence="2 3" key="1">
    <citation type="submission" date="2019-10" db="EMBL/GenBank/DDBJ databases">
        <title>Whole genome shotgun sequence of Acrocarpospora corrugata NBRC 13972.</title>
        <authorList>
            <person name="Ichikawa N."/>
            <person name="Kimura A."/>
            <person name="Kitahashi Y."/>
            <person name="Komaki H."/>
            <person name="Oguchi A."/>
        </authorList>
    </citation>
    <scope>NUCLEOTIDE SEQUENCE [LARGE SCALE GENOMIC DNA]</scope>
    <source>
        <strain evidence="2 3">NBRC 13972</strain>
    </source>
</reference>